<evidence type="ECO:0000256" key="3">
    <source>
        <dbReference type="ARBA" id="ARBA00023015"/>
    </source>
</evidence>
<dbReference type="GO" id="GO:0006355">
    <property type="term" value="P:regulation of DNA-templated transcription"/>
    <property type="evidence" value="ECO:0007669"/>
    <property type="project" value="InterPro"/>
</dbReference>
<dbReference type="Pfam" id="PF00486">
    <property type="entry name" value="Trans_reg_C"/>
    <property type="match status" value="1"/>
</dbReference>
<proteinExistence type="predicted"/>
<sequence length="227" mass="25392">MSKTSVLIIEDDSSIADVISYNLRQQDYEVFTCDDGVEGLAQARRQPVDVIILDLMLPGMDGLEICRKLKADKETRKMRVLMLTAKAEESDQLVGFTLGADDYVTKPFSVKILLERVKSLCRRDTTDDYDSVISAAGITIDPVKFTVHVDGTSLQLTRSEFVLLETLARNRGRVFSRGELLDAILGDGTIVMERTVDVHIRAVRRKLGERADVVETVRGVGYRFCSE</sequence>
<dbReference type="SMART" id="SM00862">
    <property type="entry name" value="Trans_reg_C"/>
    <property type="match status" value="1"/>
</dbReference>
<dbReference type="InterPro" id="IPR001789">
    <property type="entry name" value="Sig_transdc_resp-reg_receiver"/>
</dbReference>
<evidence type="ECO:0000256" key="2">
    <source>
        <dbReference type="ARBA" id="ARBA00023012"/>
    </source>
</evidence>
<feature type="DNA-binding region" description="OmpR/PhoB-type" evidence="7">
    <location>
        <begin position="130"/>
        <end position="226"/>
    </location>
</feature>
<dbReference type="Pfam" id="PF00072">
    <property type="entry name" value="Response_reg"/>
    <property type="match status" value="1"/>
</dbReference>
<name>A0A517MKZ3_9BACT</name>
<dbReference type="Gene3D" id="3.40.50.2300">
    <property type="match status" value="1"/>
</dbReference>
<dbReference type="Proteomes" id="UP000320672">
    <property type="component" value="Chromosome"/>
</dbReference>
<dbReference type="GO" id="GO:0000156">
    <property type="term" value="F:phosphorelay response regulator activity"/>
    <property type="evidence" value="ECO:0007669"/>
    <property type="project" value="TreeGrafter"/>
</dbReference>
<accession>A0A517MKZ3</accession>
<dbReference type="SUPFAM" id="SSF46894">
    <property type="entry name" value="C-terminal effector domain of the bipartite response regulators"/>
    <property type="match status" value="1"/>
</dbReference>
<evidence type="ECO:0000256" key="5">
    <source>
        <dbReference type="ARBA" id="ARBA00023163"/>
    </source>
</evidence>
<dbReference type="RefSeq" id="WP_145353761.1">
    <property type="nucleotide sequence ID" value="NZ_CP036262.1"/>
</dbReference>
<dbReference type="InterPro" id="IPR039420">
    <property type="entry name" value="WalR-like"/>
</dbReference>
<dbReference type="PANTHER" id="PTHR48111:SF4">
    <property type="entry name" value="DNA-BINDING DUAL TRANSCRIPTIONAL REGULATOR OMPR"/>
    <property type="match status" value="1"/>
</dbReference>
<keyword evidence="3" id="KW-0805">Transcription regulation</keyword>
<dbReference type="SMART" id="SM00448">
    <property type="entry name" value="REC"/>
    <property type="match status" value="1"/>
</dbReference>
<dbReference type="InterPro" id="IPR001867">
    <property type="entry name" value="OmpR/PhoB-type_DNA-bd"/>
</dbReference>
<evidence type="ECO:0000313" key="11">
    <source>
        <dbReference type="Proteomes" id="UP000320672"/>
    </source>
</evidence>
<evidence type="ECO:0000256" key="1">
    <source>
        <dbReference type="ARBA" id="ARBA00022553"/>
    </source>
</evidence>
<dbReference type="InterPro" id="IPR011006">
    <property type="entry name" value="CheY-like_superfamily"/>
</dbReference>
<reference evidence="10 11" key="1">
    <citation type="submission" date="2019-02" db="EMBL/GenBank/DDBJ databases">
        <title>Deep-cultivation of Planctomycetes and their phenomic and genomic characterization uncovers novel biology.</title>
        <authorList>
            <person name="Wiegand S."/>
            <person name="Jogler M."/>
            <person name="Boedeker C."/>
            <person name="Pinto D."/>
            <person name="Vollmers J."/>
            <person name="Rivas-Marin E."/>
            <person name="Kohn T."/>
            <person name="Peeters S.H."/>
            <person name="Heuer A."/>
            <person name="Rast P."/>
            <person name="Oberbeckmann S."/>
            <person name="Bunk B."/>
            <person name="Jeske O."/>
            <person name="Meyerdierks A."/>
            <person name="Storesund J.E."/>
            <person name="Kallscheuer N."/>
            <person name="Luecker S."/>
            <person name="Lage O.M."/>
            <person name="Pohl T."/>
            <person name="Merkel B.J."/>
            <person name="Hornburger P."/>
            <person name="Mueller R.-W."/>
            <person name="Bruemmer F."/>
            <person name="Labrenz M."/>
            <person name="Spormann A.M."/>
            <person name="Op den Camp H."/>
            <person name="Overmann J."/>
            <person name="Amann R."/>
            <person name="Jetten M.S.M."/>
            <person name="Mascher T."/>
            <person name="Medema M.H."/>
            <person name="Devos D.P."/>
            <person name="Kaster A.-K."/>
            <person name="Ovreas L."/>
            <person name="Rohde M."/>
            <person name="Galperin M.Y."/>
            <person name="Jogler C."/>
        </authorList>
    </citation>
    <scope>NUCLEOTIDE SEQUENCE [LARGE SCALE GENOMIC DNA]</scope>
    <source>
        <strain evidence="10 11">FF011L</strain>
    </source>
</reference>
<organism evidence="10 11">
    <name type="scientific">Roseimaritima multifibrata</name>
    <dbReference type="NCBI Taxonomy" id="1930274"/>
    <lineage>
        <taxon>Bacteria</taxon>
        <taxon>Pseudomonadati</taxon>
        <taxon>Planctomycetota</taxon>
        <taxon>Planctomycetia</taxon>
        <taxon>Pirellulales</taxon>
        <taxon>Pirellulaceae</taxon>
        <taxon>Roseimaritima</taxon>
    </lineage>
</organism>
<protein>
    <submittedName>
        <fullName evidence="10">Response regulator ArlR</fullName>
    </submittedName>
</protein>
<dbReference type="GO" id="GO:0000976">
    <property type="term" value="F:transcription cis-regulatory region binding"/>
    <property type="evidence" value="ECO:0007669"/>
    <property type="project" value="TreeGrafter"/>
</dbReference>
<dbReference type="FunFam" id="3.40.50.2300:FF:000001">
    <property type="entry name" value="DNA-binding response regulator PhoB"/>
    <property type="match status" value="1"/>
</dbReference>
<dbReference type="AlphaFoldDB" id="A0A517MKZ3"/>
<evidence type="ECO:0000259" key="8">
    <source>
        <dbReference type="PROSITE" id="PS50110"/>
    </source>
</evidence>
<keyword evidence="1 6" id="KW-0597">Phosphoprotein</keyword>
<evidence type="ECO:0000256" key="6">
    <source>
        <dbReference type="PROSITE-ProRule" id="PRU00169"/>
    </source>
</evidence>
<dbReference type="OrthoDB" id="272875at2"/>
<dbReference type="Gene3D" id="1.10.10.10">
    <property type="entry name" value="Winged helix-like DNA-binding domain superfamily/Winged helix DNA-binding domain"/>
    <property type="match status" value="1"/>
</dbReference>
<evidence type="ECO:0000256" key="7">
    <source>
        <dbReference type="PROSITE-ProRule" id="PRU01091"/>
    </source>
</evidence>
<keyword evidence="4 7" id="KW-0238">DNA-binding</keyword>
<feature type="domain" description="OmpR/PhoB-type" evidence="9">
    <location>
        <begin position="130"/>
        <end position="226"/>
    </location>
</feature>
<evidence type="ECO:0000259" key="9">
    <source>
        <dbReference type="PROSITE" id="PS51755"/>
    </source>
</evidence>
<dbReference type="CDD" id="cd00383">
    <property type="entry name" value="trans_reg_C"/>
    <property type="match status" value="1"/>
</dbReference>
<gene>
    <name evidence="10" type="primary">arlR</name>
    <name evidence="10" type="ORF">FF011L_43550</name>
</gene>
<dbReference type="KEGG" id="rml:FF011L_43550"/>
<keyword evidence="11" id="KW-1185">Reference proteome</keyword>
<keyword evidence="2" id="KW-0902">Two-component regulatory system</keyword>
<feature type="modified residue" description="4-aspartylphosphate" evidence="6">
    <location>
        <position position="54"/>
    </location>
</feature>
<dbReference type="GO" id="GO:0005829">
    <property type="term" value="C:cytosol"/>
    <property type="evidence" value="ECO:0007669"/>
    <property type="project" value="TreeGrafter"/>
</dbReference>
<dbReference type="PANTHER" id="PTHR48111">
    <property type="entry name" value="REGULATOR OF RPOS"/>
    <property type="match status" value="1"/>
</dbReference>
<dbReference type="PROSITE" id="PS51755">
    <property type="entry name" value="OMPR_PHOB"/>
    <property type="match status" value="1"/>
</dbReference>
<feature type="domain" description="Response regulatory" evidence="8">
    <location>
        <begin position="5"/>
        <end position="121"/>
    </location>
</feature>
<dbReference type="InterPro" id="IPR036388">
    <property type="entry name" value="WH-like_DNA-bd_sf"/>
</dbReference>
<dbReference type="InterPro" id="IPR016032">
    <property type="entry name" value="Sig_transdc_resp-reg_C-effctor"/>
</dbReference>
<dbReference type="SUPFAM" id="SSF52172">
    <property type="entry name" value="CheY-like"/>
    <property type="match status" value="1"/>
</dbReference>
<dbReference type="GO" id="GO:0032993">
    <property type="term" value="C:protein-DNA complex"/>
    <property type="evidence" value="ECO:0007669"/>
    <property type="project" value="TreeGrafter"/>
</dbReference>
<keyword evidence="5" id="KW-0804">Transcription</keyword>
<dbReference type="EMBL" id="CP036262">
    <property type="protein sequence ID" value="QDS95558.1"/>
    <property type="molecule type" value="Genomic_DNA"/>
</dbReference>
<dbReference type="PROSITE" id="PS50110">
    <property type="entry name" value="RESPONSE_REGULATORY"/>
    <property type="match status" value="1"/>
</dbReference>
<evidence type="ECO:0000256" key="4">
    <source>
        <dbReference type="ARBA" id="ARBA00023125"/>
    </source>
</evidence>
<evidence type="ECO:0000313" key="10">
    <source>
        <dbReference type="EMBL" id="QDS95558.1"/>
    </source>
</evidence>